<accession>A0A2T7EKA2</accession>
<proteinExistence type="predicted"/>
<feature type="compositionally biased region" description="Low complexity" evidence="1">
    <location>
        <begin position="1"/>
        <end position="14"/>
    </location>
</feature>
<dbReference type="Proteomes" id="UP000244336">
    <property type="component" value="Chromosome 2"/>
</dbReference>
<dbReference type="EMBL" id="CM009750">
    <property type="protein sequence ID" value="PUZ68240.1"/>
    <property type="molecule type" value="Genomic_DNA"/>
</dbReference>
<evidence type="ECO:0000313" key="2">
    <source>
        <dbReference type="EMBL" id="PUZ68240.1"/>
    </source>
</evidence>
<evidence type="ECO:0000256" key="1">
    <source>
        <dbReference type="SAM" id="MobiDB-lite"/>
    </source>
</evidence>
<gene>
    <name evidence="2" type="ORF">GQ55_2G009700</name>
</gene>
<reference evidence="2 3" key="1">
    <citation type="submission" date="2018-04" db="EMBL/GenBank/DDBJ databases">
        <title>WGS assembly of Panicum hallii var. hallii HAL2.</title>
        <authorList>
            <person name="Lovell J."/>
            <person name="Jenkins J."/>
            <person name="Lowry D."/>
            <person name="Mamidi S."/>
            <person name="Sreedasyam A."/>
            <person name="Weng X."/>
            <person name="Barry K."/>
            <person name="Bonette J."/>
            <person name="Campitelli B."/>
            <person name="Daum C."/>
            <person name="Gordon S."/>
            <person name="Gould B."/>
            <person name="Lipzen A."/>
            <person name="MacQueen A."/>
            <person name="Palacio-Mejia J."/>
            <person name="Plott C."/>
            <person name="Shakirov E."/>
            <person name="Shu S."/>
            <person name="Yoshinaga Y."/>
            <person name="Zane M."/>
            <person name="Rokhsar D."/>
            <person name="Grimwood J."/>
            <person name="Schmutz J."/>
            <person name="Juenger T."/>
        </authorList>
    </citation>
    <scope>NUCLEOTIDE SEQUENCE [LARGE SCALE GENOMIC DNA]</scope>
    <source>
        <strain evidence="3">cv. HAL2</strain>
    </source>
</reference>
<protein>
    <submittedName>
        <fullName evidence="2">Uncharacterized protein</fullName>
    </submittedName>
</protein>
<name>A0A2T7EKA2_9POAL</name>
<feature type="region of interest" description="Disordered" evidence="1">
    <location>
        <begin position="1"/>
        <end position="23"/>
    </location>
</feature>
<organism evidence="2 3">
    <name type="scientific">Panicum hallii var. hallii</name>
    <dbReference type="NCBI Taxonomy" id="1504633"/>
    <lineage>
        <taxon>Eukaryota</taxon>
        <taxon>Viridiplantae</taxon>
        <taxon>Streptophyta</taxon>
        <taxon>Embryophyta</taxon>
        <taxon>Tracheophyta</taxon>
        <taxon>Spermatophyta</taxon>
        <taxon>Magnoliopsida</taxon>
        <taxon>Liliopsida</taxon>
        <taxon>Poales</taxon>
        <taxon>Poaceae</taxon>
        <taxon>PACMAD clade</taxon>
        <taxon>Panicoideae</taxon>
        <taxon>Panicodae</taxon>
        <taxon>Paniceae</taxon>
        <taxon>Panicinae</taxon>
        <taxon>Panicum</taxon>
        <taxon>Panicum sect. Panicum</taxon>
    </lineage>
</organism>
<evidence type="ECO:0000313" key="3">
    <source>
        <dbReference type="Proteomes" id="UP000244336"/>
    </source>
</evidence>
<keyword evidence="3" id="KW-1185">Reference proteome</keyword>
<sequence>MNSGSAPAAALRSARGGGLGRMRETTRFRADSIRGAELQIRAREELERTSIFCRSASGLDWMTRHYRVPISIVSLHLLQEYQILAPCLCPTVQHYP</sequence>
<dbReference type="AlphaFoldDB" id="A0A2T7EKA2"/>
<dbReference type="Gramene" id="PUZ68240">
    <property type="protein sequence ID" value="PUZ68240"/>
    <property type="gene ID" value="GQ55_2G009700"/>
</dbReference>